<sequence length="153" mass="16809">MLKRLLPLLFLLLFAGVSQAAPKPDDHEALAGLKSARVIFDVRVPDMERLVFNLELLAETLEGMKAQGVRPEMVVSFRGPGVKLLTASVIDKEALELIRWLKKQGVRFEVCAVAVRVFKADPAQLVPEVKLVGNGLTSLIGYQNKGYAVITLN</sequence>
<organism evidence="2 3">
    <name type="scientific">Geomonas terrae</name>
    <dbReference type="NCBI Taxonomy" id="2562681"/>
    <lineage>
        <taxon>Bacteria</taxon>
        <taxon>Pseudomonadati</taxon>
        <taxon>Thermodesulfobacteriota</taxon>
        <taxon>Desulfuromonadia</taxon>
        <taxon>Geobacterales</taxon>
        <taxon>Geobacteraceae</taxon>
        <taxon>Geomonas</taxon>
    </lineage>
</organism>
<dbReference type="Pfam" id="PF02635">
    <property type="entry name" value="DsrE"/>
    <property type="match status" value="1"/>
</dbReference>
<reference evidence="2 3" key="1">
    <citation type="submission" date="2019-04" db="EMBL/GenBank/DDBJ databases">
        <title>Geobacter oryzae sp. nov., ferric-reducing bacteria isolated from paddy soil.</title>
        <authorList>
            <person name="Xu Z."/>
            <person name="Masuda Y."/>
            <person name="Itoh H."/>
            <person name="Senoo K."/>
        </authorList>
    </citation>
    <scope>NUCLEOTIDE SEQUENCE [LARGE SCALE GENOMIC DNA]</scope>
    <source>
        <strain evidence="2 3">Red111</strain>
    </source>
</reference>
<comment type="caution">
    <text evidence="2">The sequence shown here is derived from an EMBL/GenBank/DDBJ whole genome shotgun (WGS) entry which is preliminary data.</text>
</comment>
<keyword evidence="1" id="KW-0732">Signal</keyword>
<feature type="signal peptide" evidence="1">
    <location>
        <begin position="1"/>
        <end position="20"/>
    </location>
</feature>
<dbReference type="Proteomes" id="UP000306416">
    <property type="component" value="Unassembled WGS sequence"/>
</dbReference>
<dbReference type="Gene3D" id="3.40.1260.10">
    <property type="entry name" value="DsrEFH-like"/>
    <property type="match status" value="1"/>
</dbReference>
<evidence type="ECO:0000313" key="3">
    <source>
        <dbReference type="Proteomes" id="UP000306416"/>
    </source>
</evidence>
<dbReference type="PANTHER" id="PTHR37691:SF1">
    <property type="entry name" value="BLR3518 PROTEIN"/>
    <property type="match status" value="1"/>
</dbReference>
<keyword evidence="3" id="KW-1185">Reference proteome</keyword>
<feature type="chain" id="PRO_5020661647" evidence="1">
    <location>
        <begin position="21"/>
        <end position="153"/>
    </location>
</feature>
<name>A0A4S1CLQ9_9BACT</name>
<dbReference type="EMBL" id="SRSC01000001">
    <property type="protein sequence ID" value="TGU74711.1"/>
    <property type="molecule type" value="Genomic_DNA"/>
</dbReference>
<evidence type="ECO:0000313" key="2">
    <source>
        <dbReference type="EMBL" id="TGU74711.1"/>
    </source>
</evidence>
<gene>
    <name evidence="2" type="ORF">E4633_04410</name>
</gene>
<dbReference type="InterPro" id="IPR003787">
    <property type="entry name" value="Sulphur_relay_DsrE/F-like"/>
</dbReference>
<dbReference type="AlphaFoldDB" id="A0A4S1CLQ9"/>
<dbReference type="SUPFAM" id="SSF75169">
    <property type="entry name" value="DsrEFH-like"/>
    <property type="match status" value="1"/>
</dbReference>
<dbReference type="InterPro" id="IPR027396">
    <property type="entry name" value="DsrEFH-like"/>
</dbReference>
<accession>A0A4S1CLQ9</accession>
<protein>
    <submittedName>
        <fullName evidence="2">Uncharacterized protein</fullName>
    </submittedName>
</protein>
<evidence type="ECO:0000256" key="1">
    <source>
        <dbReference type="SAM" id="SignalP"/>
    </source>
</evidence>
<dbReference type="PANTHER" id="PTHR37691">
    <property type="entry name" value="BLR3518 PROTEIN"/>
    <property type="match status" value="1"/>
</dbReference>
<dbReference type="RefSeq" id="WP_135869036.1">
    <property type="nucleotide sequence ID" value="NZ_SRSC01000001.1"/>
</dbReference>
<proteinExistence type="predicted"/>